<dbReference type="PANTHER" id="PTHR36448">
    <property type="entry name" value="BLR7373 PROTEIN"/>
    <property type="match status" value="1"/>
</dbReference>
<dbReference type="InterPro" id="IPR011051">
    <property type="entry name" value="RmlC_Cupin_sf"/>
</dbReference>
<dbReference type="PIRSF" id="PIRSF019307">
    <property type="entry name" value="UCP019307"/>
    <property type="match status" value="1"/>
</dbReference>
<dbReference type="RefSeq" id="WP_261618360.1">
    <property type="nucleotide sequence ID" value="NZ_JALIDZ010000015.1"/>
</dbReference>
<evidence type="ECO:0000259" key="1">
    <source>
        <dbReference type="Pfam" id="PF07883"/>
    </source>
</evidence>
<dbReference type="InterPro" id="IPR013096">
    <property type="entry name" value="Cupin_2"/>
</dbReference>
<reference evidence="2 3" key="1">
    <citation type="submission" date="2022-04" db="EMBL/GenBank/DDBJ databases">
        <authorList>
            <person name="Ye Y.-Q."/>
            <person name="Du Z.-J."/>
        </authorList>
    </citation>
    <scope>NUCLEOTIDE SEQUENCE [LARGE SCALE GENOMIC DNA]</scope>
    <source>
        <strain evidence="2 3">A6E488</strain>
    </source>
</reference>
<name>A0AAW5R3C3_9HYPH</name>
<gene>
    <name evidence="2" type="ORF">MUB46_23180</name>
</gene>
<dbReference type="InterPro" id="IPR014500">
    <property type="entry name" value="UCP019307_cupin"/>
</dbReference>
<dbReference type="AlphaFoldDB" id="A0AAW5R3C3"/>
<dbReference type="Pfam" id="PF07883">
    <property type="entry name" value="Cupin_2"/>
    <property type="match status" value="1"/>
</dbReference>
<dbReference type="SUPFAM" id="SSF51182">
    <property type="entry name" value="RmlC-like cupins"/>
    <property type="match status" value="1"/>
</dbReference>
<sequence length="174" mass="18611">MAVQDYVALPPITAVHLADDGRIPNSRLPLLIFHAAIAPRLASAEAFEALFSANGWTPAWRSTIFPYHHFHSTAHEALGVAAGTARILVGGDYGREFDIAAGDAIVIPAGVGHKRLSSSPDFEVVGAYPPGQDWDLLKGDRGERPLADENINRVPLPDCDPVNGSGGLLTELWK</sequence>
<accession>A0AAW5R3C3</accession>
<dbReference type="CDD" id="cd02219">
    <property type="entry name" value="cupin_YjlB-like"/>
    <property type="match status" value="1"/>
</dbReference>
<dbReference type="EMBL" id="JALIDZ010000015">
    <property type="protein sequence ID" value="MCT8974771.1"/>
    <property type="molecule type" value="Genomic_DNA"/>
</dbReference>
<dbReference type="InterPro" id="IPR047121">
    <property type="entry name" value="YjiB-like"/>
</dbReference>
<comment type="caution">
    <text evidence="2">The sequence shown here is derived from an EMBL/GenBank/DDBJ whole genome shotgun (WGS) entry which is preliminary data.</text>
</comment>
<dbReference type="PANTHER" id="PTHR36448:SF2">
    <property type="entry name" value="CUPIN TYPE-1 DOMAIN-CONTAINING PROTEIN"/>
    <property type="match status" value="1"/>
</dbReference>
<dbReference type="InterPro" id="IPR014710">
    <property type="entry name" value="RmlC-like_jellyroll"/>
</dbReference>
<dbReference type="Proteomes" id="UP001320898">
    <property type="component" value="Unassembled WGS sequence"/>
</dbReference>
<evidence type="ECO:0000313" key="2">
    <source>
        <dbReference type="EMBL" id="MCT8974771.1"/>
    </source>
</evidence>
<proteinExistence type="predicted"/>
<keyword evidence="3" id="KW-1185">Reference proteome</keyword>
<evidence type="ECO:0000313" key="3">
    <source>
        <dbReference type="Proteomes" id="UP001320898"/>
    </source>
</evidence>
<organism evidence="2 3">
    <name type="scientific">Microbaculum marinisediminis</name>
    <dbReference type="NCBI Taxonomy" id="2931392"/>
    <lineage>
        <taxon>Bacteria</taxon>
        <taxon>Pseudomonadati</taxon>
        <taxon>Pseudomonadota</taxon>
        <taxon>Alphaproteobacteria</taxon>
        <taxon>Hyphomicrobiales</taxon>
        <taxon>Tepidamorphaceae</taxon>
        <taxon>Microbaculum</taxon>
    </lineage>
</organism>
<dbReference type="Gene3D" id="2.60.120.10">
    <property type="entry name" value="Jelly Rolls"/>
    <property type="match status" value="1"/>
</dbReference>
<feature type="domain" description="Cupin type-2" evidence="1">
    <location>
        <begin position="65"/>
        <end position="114"/>
    </location>
</feature>
<protein>
    <submittedName>
        <fullName evidence="2">Cupin domain-containing protein</fullName>
    </submittedName>
</protein>